<dbReference type="PROSITE" id="PS50043">
    <property type="entry name" value="HTH_LUXR_2"/>
    <property type="match status" value="1"/>
</dbReference>
<dbReference type="GO" id="GO:0005524">
    <property type="term" value="F:ATP binding"/>
    <property type="evidence" value="ECO:0007669"/>
    <property type="project" value="UniProtKB-KW"/>
</dbReference>
<keyword evidence="4" id="KW-0238">DNA-binding</keyword>
<dbReference type="Pfam" id="PF00196">
    <property type="entry name" value="GerE"/>
    <property type="match status" value="1"/>
</dbReference>
<keyword evidence="2" id="KW-0067">ATP-binding</keyword>
<feature type="domain" description="HTH luxR-type" evidence="3">
    <location>
        <begin position="867"/>
        <end position="929"/>
    </location>
</feature>
<sequence length="929" mass="98308">MLVGRQSEVDELVTLVTAGGDREQSSALLDGPMGIGKTSVLAEVGRRAAAAGVTVLKAHADRLESDFGFGVVRQLLERRVLADPALVEGSTAATAELFRAQTRTGAEPACPAEAAAVLHGLYWLTVRLTETAPVLFLLDDIQWIDQPSLRWLGYLLRRIEDLPVTVLAARRCGTLEAGEPLALPRFGRRLRLNGLALPAVTQLAQARMRQPVTAGFATSCLAATNGNPLLLNALLRSCRAQGVPVGAAARIPDFGLEEINSLVQALITPLGPAGTEVMQAVSVLGDGLAPALIATVTGIEPNTVQDIVFRMRRAGLMAEADPRTVAFTHAVVREAVAAAMLPSAANALRARAARVLFDTGADTERVSAQLLRLPAVGGAWVTDTLLSAADTASRRGAPESTATYLRRALDEPLTPQQRGAVLVDLGAAEVGFDLAAAIGHLDEGARTVTEDQSRARAALLRCRALCISDRYPEAIRGLREIEPLLEPDGLPRSLLAVERGFISVFAPDFAPEVWRHNPAPAFPGLAGTRVEAEAAAFHAFQHATRGGSAAQAIPEARRALELRLASSGNGGVFGGAVLALQAADDLDFGLDVSDRLLTAYTRGGALFSYAVWCTHRGEFHYRKGNLAEAQADLQASVDTRVEHLGVDPLTSHVAVAAGRLLDLLVNRGQLDQVRELLHRWRLDGPLPDHLLFVWVLGARGRLRLAEGDPVGALAEFRRAIDLMRRCGVANPIAFLSWPNVVAALVRTGATAEAAETAAEFTQSCLAWGTAHAAGQAARARALVADPLQANELLAEAVHHLAHSPSRLDHATALAARGAALARTDHLGEARRVLGAALDLAEQCGAHALSEQALAGLRAAGGRPRSRRCSGADALTPSERRVAVLAARGQSNQEIAQQLFVSLRTVEVHLTNTYRKLGVTGRADLAGALA</sequence>
<keyword evidence="5" id="KW-1185">Reference proteome</keyword>
<comment type="caution">
    <text evidence="4">The sequence shown here is derived from an EMBL/GenBank/DDBJ whole genome shotgun (WGS) entry which is preliminary data.</text>
</comment>
<dbReference type="EMBL" id="JACHMH010000001">
    <property type="protein sequence ID" value="MBB4678268.1"/>
    <property type="molecule type" value="Genomic_DNA"/>
</dbReference>
<dbReference type="CDD" id="cd06170">
    <property type="entry name" value="LuxR_C_like"/>
    <property type="match status" value="1"/>
</dbReference>
<keyword evidence="1" id="KW-0547">Nucleotide-binding</keyword>
<dbReference type="GO" id="GO:0006355">
    <property type="term" value="P:regulation of DNA-templated transcription"/>
    <property type="evidence" value="ECO:0007669"/>
    <property type="project" value="InterPro"/>
</dbReference>
<reference evidence="4 5" key="1">
    <citation type="submission" date="2020-08" db="EMBL/GenBank/DDBJ databases">
        <title>Sequencing the genomes of 1000 actinobacteria strains.</title>
        <authorList>
            <person name="Klenk H.-P."/>
        </authorList>
    </citation>
    <scope>NUCLEOTIDE SEQUENCE [LARGE SCALE GENOMIC DNA]</scope>
    <source>
        <strain evidence="4 5">DSM 44230</strain>
    </source>
</reference>
<dbReference type="GO" id="GO:0003677">
    <property type="term" value="F:DNA binding"/>
    <property type="evidence" value="ECO:0007669"/>
    <property type="project" value="UniProtKB-KW"/>
</dbReference>
<dbReference type="InterPro" id="IPR027417">
    <property type="entry name" value="P-loop_NTPase"/>
</dbReference>
<dbReference type="PANTHER" id="PTHR16305:SF35">
    <property type="entry name" value="TRANSCRIPTIONAL ACTIVATOR DOMAIN"/>
    <property type="match status" value="1"/>
</dbReference>
<dbReference type="GO" id="GO:0005737">
    <property type="term" value="C:cytoplasm"/>
    <property type="evidence" value="ECO:0007669"/>
    <property type="project" value="TreeGrafter"/>
</dbReference>
<dbReference type="SUPFAM" id="SSF48452">
    <property type="entry name" value="TPR-like"/>
    <property type="match status" value="1"/>
</dbReference>
<dbReference type="InterPro" id="IPR011990">
    <property type="entry name" value="TPR-like_helical_dom_sf"/>
</dbReference>
<dbReference type="SMART" id="SM00421">
    <property type="entry name" value="HTH_LUXR"/>
    <property type="match status" value="1"/>
</dbReference>
<proteinExistence type="predicted"/>
<dbReference type="GO" id="GO:0004016">
    <property type="term" value="F:adenylate cyclase activity"/>
    <property type="evidence" value="ECO:0007669"/>
    <property type="project" value="TreeGrafter"/>
</dbReference>
<organism evidence="4 5">
    <name type="scientific">Crossiella cryophila</name>
    <dbReference type="NCBI Taxonomy" id="43355"/>
    <lineage>
        <taxon>Bacteria</taxon>
        <taxon>Bacillati</taxon>
        <taxon>Actinomycetota</taxon>
        <taxon>Actinomycetes</taxon>
        <taxon>Pseudonocardiales</taxon>
        <taxon>Pseudonocardiaceae</taxon>
        <taxon>Crossiella</taxon>
    </lineage>
</organism>
<evidence type="ECO:0000259" key="3">
    <source>
        <dbReference type="PROSITE" id="PS50043"/>
    </source>
</evidence>
<dbReference type="Gene3D" id="1.25.40.10">
    <property type="entry name" value="Tetratricopeptide repeat domain"/>
    <property type="match status" value="1"/>
</dbReference>
<evidence type="ECO:0000313" key="4">
    <source>
        <dbReference type="EMBL" id="MBB4678268.1"/>
    </source>
</evidence>
<dbReference type="PRINTS" id="PR00038">
    <property type="entry name" value="HTHLUXR"/>
</dbReference>
<gene>
    <name evidence="4" type="ORF">HNR67_004386</name>
</gene>
<dbReference type="Gene3D" id="1.10.10.10">
    <property type="entry name" value="Winged helix-like DNA-binding domain superfamily/Winged helix DNA-binding domain"/>
    <property type="match status" value="1"/>
</dbReference>
<dbReference type="PROSITE" id="PS00622">
    <property type="entry name" value="HTH_LUXR_1"/>
    <property type="match status" value="1"/>
</dbReference>
<dbReference type="InterPro" id="IPR036388">
    <property type="entry name" value="WH-like_DNA-bd_sf"/>
</dbReference>
<evidence type="ECO:0000313" key="5">
    <source>
        <dbReference type="Proteomes" id="UP000533598"/>
    </source>
</evidence>
<dbReference type="SUPFAM" id="SSF46894">
    <property type="entry name" value="C-terminal effector domain of the bipartite response regulators"/>
    <property type="match status" value="1"/>
</dbReference>
<dbReference type="InterPro" id="IPR041664">
    <property type="entry name" value="AAA_16"/>
</dbReference>
<evidence type="ECO:0000256" key="1">
    <source>
        <dbReference type="ARBA" id="ARBA00022741"/>
    </source>
</evidence>
<dbReference type="RefSeq" id="WP_185004122.1">
    <property type="nucleotide sequence ID" value="NZ_BAAAUI010000004.1"/>
</dbReference>
<evidence type="ECO:0000256" key="2">
    <source>
        <dbReference type="ARBA" id="ARBA00022840"/>
    </source>
</evidence>
<protein>
    <submittedName>
        <fullName evidence="4">DNA-binding CsgD family transcriptional regulator</fullName>
    </submittedName>
</protein>
<name>A0A7W7CBV2_9PSEU</name>
<dbReference type="InterPro" id="IPR000792">
    <property type="entry name" value="Tscrpt_reg_LuxR_C"/>
</dbReference>
<dbReference type="SUPFAM" id="SSF52540">
    <property type="entry name" value="P-loop containing nucleoside triphosphate hydrolases"/>
    <property type="match status" value="1"/>
</dbReference>
<dbReference type="Proteomes" id="UP000533598">
    <property type="component" value="Unassembled WGS sequence"/>
</dbReference>
<accession>A0A7W7CBV2</accession>
<dbReference type="AlphaFoldDB" id="A0A7W7CBV2"/>
<dbReference type="InterPro" id="IPR016032">
    <property type="entry name" value="Sig_transdc_resp-reg_C-effctor"/>
</dbReference>
<dbReference type="Pfam" id="PF13191">
    <property type="entry name" value="AAA_16"/>
    <property type="match status" value="1"/>
</dbReference>
<dbReference type="PANTHER" id="PTHR16305">
    <property type="entry name" value="TESTICULAR SOLUBLE ADENYLYL CYCLASE"/>
    <property type="match status" value="1"/>
</dbReference>